<comment type="caution">
    <text evidence="11">The sequence shown here is derived from an EMBL/GenBank/DDBJ whole genome shotgun (WGS) entry which is preliminary data.</text>
</comment>
<dbReference type="PANTHER" id="PTHR35011:SF11">
    <property type="entry name" value="TRAP TRANSPORTER SMALL PERMEASE PROTEIN"/>
    <property type="match status" value="1"/>
</dbReference>
<gene>
    <name evidence="11" type="ORF">RFM51_16760</name>
</gene>
<comment type="similarity">
    <text evidence="8 9">Belongs to the TRAP transporter small permease family.</text>
</comment>
<keyword evidence="2 9" id="KW-0813">Transport</keyword>
<evidence type="ECO:0000256" key="2">
    <source>
        <dbReference type="ARBA" id="ARBA00022448"/>
    </source>
</evidence>
<evidence type="ECO:0000256" key="6">
    <source>
        <dbReference type="ARBA" id="ARBA00022989"/>
    </source>
</evidence>
<evidence type="ECO:0000256" key="3">
    <source>
        <dbReference type="ARBA" id="ARBA00022475"/>
    </source>
</evidence>
<dbReference type="EMBL" id="JAVIIS010000022">
    <property type="protein sequence ID" value="MDX8441245.1"/>
    <property type="molecule type" value="Genomic_DNA"/>
</dbReference>
<reference evidence="11 12" key="1">
    <citation type="submission" date="2023-08" db="EMBL/GenBank/DDBJ databases">
        <title>Implementing the SeqCode for naming new Mesorhizobium species isolated from Vachellia karroo root nodules.</title>
        <authorList>
            <person name="Van Lill M."/>
        </authorList>
    </citation>
    <scope>NUCLEOTIDE SEQUENCE [LARGE SCALE GENOMIC DNA]</scope>
    <source>
        <strain evidence="11 12">VK3E</strain>
    </source>
</reference>
<feature type="transmembrane region" description="Helical" evidence="9">
    <location>
        <begin position="61"/>
        <end position="78"/>
    </location>
</feature>
<dbReference type="InterPro" id="IPR007387">
    <property type="entry name" value="TRAP_DctQ"/>
</dbReference>
<keyword evidence="5 9" id="KW-0812">Transmembrane</keyword>
<comment type="function">
    <text evidence="9">Part of the tripartite ATP-independent periplasmic (TRAP) transport system.</text>
</comment>
<feature type="domain" description="Tripartite ATP-independent periplasmic transporters DctQ component" evidence="10">
    <location>
        <begin position="37"/>
        <end position="165"/>
    </location>
</feature>
<comment type="subcellular location">
    <subcellularLocation>
        <location evidence="1 9">Cell inner membrane</location>
        <topology evidence="1 9">Multi-pass membrane protein</topology>
    </subcellularLocation>
</comment>
<evidence type="ECO:0000256" key="1">
    <source>
        <dbReference type="ARBA" id="ARBA00004429"/>
    </source>
</evidence>
<dbReference type="RefSeq" id="WP_320215200.1">
    <property type="nucleotide sequence ID" value="NZ_JAVIIS010000022.1"/>
</dbReference>
<feature type="transmembrane region" description="Helical" evidence="9">
    <location>
        <begin position="26"/>
        <end position="49"/>
    </location>
</feature>
<dbReference type="InterPro" id="IPR055348">
    <property type="entry name" value="DctQ"/>
</dbReference>
<keyword evidence="4 9" id="KW-0997">Cell inner membrane</keyword>
<evidence type="ECO:0000259" key="10">
    <source>
        <dbReference type="Pfam" id="PF04290"/>
    </source>
</evidence>
<comment type="subunit">
    <text evidence="9">The complex comprises the extracytoplasmic solute receptor protein and the two transmembrane proteins.</text>
</comment>
<protein>
    <recommendedName>
        <fullName evidence="9">TRAP transporter small permease protein</fullName>
    </recommendedName>
</protein>
<keyword evidence="7 9" id="KW-0472">Membrane</keyword>
<evidence type="ECO:0000313" key="12">
    <source>
        <dbReference type="Proteomes" id="UP001272097"/>
    </source>
</evidence>
<keyword evidence="6 9" id="KW-1133">Transmembrane helix</keyword>
<evidence type="ECO:0000256" key="8">
    <source>
        <dbReference type="ARBA" id="ARBA00038436"/>
    </source>
</evidence>
<name>A0ABU4X1Z9_9HYPH</name>
<evidence type="ECO:0000256" key="5">
    <source>
        <dbReference type="ARBA" id="ARBA00022692"/>
    </source>
</evidence>
<dbReference type="Pfam" id="PF04290">
    <property type="entry name" value="DctQ"/>
    <property type="match status" value="1"/>
</dbReference>
<keyword evidence="12" id="KW-1185">Reference proteome</keyword>
<feature type="transmembrane region" description="Helical" evidence="9">
    <location>
        <begin position="140"/>
        <end position="158"/>
    </location>
</feature>
<dbReference type="Proteomes" id="UP001272097">
    <property type="component" value="Unassembled WGS sequence"/>
</dbReference>
<organism evidence="11 12">
    <name type="scientific">Mesorhizobium australafricanum</name>
    <dbReference type="NCBI Taxonomy" id="3072311"/>
    <lineage>
        <taxon>Bacteria</taxon>
        <taxon>Pseudomonadati</taxon>
        <taxon>Pseudomonadota</taxon>
        <taxon>Alphaproteobacteria</taxon>
        <taxon>Hyphomicrobiales</taxon>
        <taxon>Phyllobacteriaceae</taxon>
        <taxon>Mesorhizobium</taxon>
    </lineage>
</organism>
<evidence type="ECO:0000256" key="4">
    <source>
        <dbReference type="ARBA" id="ARBA00022519"/>
    </source>
</evidence>
<proteinExistence type="inferred from homology"/>
<evidence type="ECO:0000313" key="11">
    <source>
        <dbReference type="EMBL" id="MDX8441245.1"/>
    </source>
</evidence>
<accession>A0ABU4X1Z9</accession>
<dbReference type="PANTHER" id="PTHR35011">
    <property type="entry name" value="2,3-DIKETO-L-GULONATE TRAP TRANSPORTER SMALL PERMEASE PROTEIN YIAM"/>
    <property type="match status" value="1"/>
</dbReference>
<sequence length="188" mass="20521">MATTTAKAGAAPPRFSILLSRICDGVLYLAGFGLVLMTALVAYQVFFRFVLNSSPSWTETSAIMLMNWFIFLGAAVGVRENYHMGFDVLVYILPQGSKGILRTLSDLIALAFGVGMVWYGCKLVGLTWHTIIPALELPGGFDYLPLVAGGALICLFSLERIVLRWSGVDVDRDLNLEEVPEMPAVQEA</sequence>
<keyword evidence="3" id="KW-1003">Cell membrane</keyword>
<feature type="transmembrane region" description="Helical" evidence="9">
    <location>
        <begin position="99"/>
        <end position="120"/>
    </location>
</feature>
<evidence type="ECO:0000256" key="7">
    <source>
        <dbReference type="ARBA" id="ARBA00023136"/>
    </source>
</evidence>
<evidence type="ECO:0000256" key="9">
    <source>
        <dbReference type="RuleBase" id="RU369079"/>
    </source>
</evidence>